<feature type="transmembrane region" description="Helical" evidence="1">
    <location>
        <begin position="117"/>
        <end position="139"/>
    </location>
</feature>
<protein>
    <recommendedName>
        <fullName evidence="4">ABC transporter permease</fullName>
    </recommendedName>
</protein>
<dbReference type="Proteomes" id="UP000756387">
    <property type="component" value="Unassembled WGS sequence"/>
</dbReference>
<feature type="transmembrane region" description="Helical" evidence="1">
    <location>
        <begin position="202"/>
        <end position="227"/>
    </location>
</feature>
<dbReference type="EMBL" id="JADCSA010000014">
    <property type="protein sequence ID" value="MBE7325674.1"/>
    <property type="molecule type" value="Genomic_DNA"/>
</dbReference>
<evidence type="ECO:0008006" key="4">
    <source>
        <dbReference type="Google" id="ProtNLM"/>
    </source>
</evidence>
<accession>A0ABR9RVS7</accession>
<keyword evidence="3" id="KW-1185">Reference proteome</keyword>
<keyword evidence="1" id="KW-1133">Transmembrane helix</keyword>
<feature type="transmembrane region" description="Helical" evidence="1">
    <location>
        <begin position="234"/>
        <end position="257"/>
    </location>
</feature>
<keyword evidence="1" id="KW-0812">Transmembrane</keyword>
<dbReference type="RefSeq" id="WP_193638997.1">
    <property type="nucleotide sequence ID" value="NZ_JADCSA010000014.1"/>
</dbReference>
<evidence type="ECO:0000313" key="3">
    <source>
        <dbReference type="Proteomes" id="UP000756387"/>
    </source>
</evidence>
<evidence type="ECO:0000313" key="2">
    <source>
        <dbReference type="EMBL" id="MBE7325674.1"/>
    </source>
</evidence>
<keyword evidence="1" id="KW-0472">Membrane</keyword>
<sequence>MVHLLHAEITRLRWRRAVVALLVLALVVPAVVLAGTLWETRPITEADRTQARAEMEATAEQSVRDCIASPRDWGFRVKDLTPEEIATRCEKRAGNVGEVEDWIYRPALTIRETREGVGLAVVTILALLAALIGTTFAGHDWATGSMGNQLLFESRRLRVWAAKFAAVVAATGVMALLGLGLFWGGIWVAAEMRDLAVGPNQWWWSVTAAARGVVLVAGAGGAAYALTMLLRSTVGALGVIIGASIGSSVLLAVVLGATASRWMIGTNAFAFVLGRQEYYVDSEECWRTGEGCTQLLTGPQAAVYLAALVLVVVVGSMLSFRRRDVP</sequence>
<name>A0ABR9RVS7_9ACTN</name>
<feature type="transmembrane region" description="Helical" evidence="1">
    <location>
        <begin position="301"/>
        <end position="320"/>
    </location>
</feature>
<gene>
    <name evidence="2" type="ORF">IEQ44_13560</name>
</gene>
<comment type="caution">
    <text evidence="2">The sequence shown here is derived from an EMBL/GenBank/DDBJ whole genome shotgun (WGS) entry which is preliminary data.</text>
</comment>
<evidence type="ECO:0000256" key="1">
    <source>
        <dbReference type="SAM" id="Phobius"/>
    </source>
</evidence>
<reference evidence="2 3" key="1">
    <citation type="submission" date="2020-10" db="EMBL/GenBank/DDBJ databases">
        <title>Nocardioides sp. isolated from sludge.</title>
        <authorList>
            <person name="Zhang X."/>
        </authorList>
    </citation>
    <scope>NUCLEOTIDE SEQUENCE [LARGE SCALE GENOMIC DNA]</scope>
    <source>
        <strain evidence="2 3">Y6</strain>
    </source>
</reference>
<proteinExistence type="predicted"/>
<feature type="transmembrane region" description="Helical" evidence="1">
    <location>
        <begin position="160"/>
        <end position="190"/>
    </location>
</feature>
<organism evidence="2 3">
    <name type="scientific">Nocardioides malaquae</name>
    <dbReference type="NCBI Taxonomy" id="2773426"/>
    <lineage>
        <taxon>Bacteria</taxon>
        <taxon>Bacillati</taxon>
        <taxon>Actinomycetota</taxon>
        <taxon>Actinomycetes</taxon>
        <taxon>Propionibacteriales</taxon>
        <taxon>Nocardioidaceae</taxon>
        <taxon>Nocardioides</taxon>
    </lineage>
</organism>